<dbReference type="Gene3D" id="3.40.50.300">
    <property type="entry name" value="P-loop containing nucleotide triphosphate hydrolases"/>
    <property type="match status" value="1"/>
</dbReference>
<keyword evidence="1" id="KW-0547">Nucleotide-binding</keyword>
<dbReference type="AlphaFoldDB" id="A0AAN1XWV6"/>
<evidence type="ECO:0000259" key="2">
    <source>
        <dbReference type="PROSITE" id="PS50936"/>
    </source>
</evidence>
<dbReference type="PANTHER" id="PTHR32120">
    <property type="entry name" value="SMALL RIBOSOMAL SUBUNIT BIOGENESIS GTPASE RSGA"/>
    <property type="match status" value="1"/>
</dbReference>
<protein>
    <recommendedName>
        <fullName evidence="1">Small ribosomal subunit biogenesis GTPase RsgA</fullName>
        <ecNumber evidence="1">3.6.1.-</ecNumber>
    </recommendedName>
</protein>
<keyword evidence="1" id="KW-0378">Hydrolase</keyword>
<dbReference type="HAMAP" id="MF_01820">
    <property type="entry name" value="GTPase_RsgA"/>
    <property type="match status" value="1"/>
</dbReference>
<proteinExistence type="inferred from homology"/>
<accession>A0AAN1XWV6</accession>
<dbReference type="KEGG" id="vab:WPS_17210"/>
<feature type="binding site" evidence="1">
    <location>
        <position position="281"/>
    </location>
    <ligand>
        <name>Zn(2+)</name>
        <dbReference type="ChEBI" id="CHEBI:29105"/>
    </ligand>
</feature>
<evidence type="ECO:0000256" key="1">
    <source>
        <dbReference type="HAMAP-Rule" id="MF_01820"/>
    </source>
</evidence>
<keyword evidence="1" id="KW-0479">Metal-binding</keyword>
<feature type="domain" description="EngC GTPase" evidence="2">
    <location>
        <begin position="99"/>
        <end position="242"/>
    </location>
</feature>
<dbReference type="EMBL" id="AP025523">
    <property type="protein sequence ID" value="BDE06445.1"/>
    <property type="molecule type" value="Genomic_DNA"/>
</dbReference>
<sequence length="309" mass="32723">MDGPGDDHGLDDLRVSEDGLRRARVIAVGRNAAWIVASDEDEPRPASLRKGARHAMLAPGDLVEAQTIDGERVVIDAVLPRSFTLVRRTGGGRVKTMAANVDTIAIVAALVDPPLHFTMIDGLLAFAAQHDVAPLLLLTKADLAGEGAADRVSGLYRAIGVPTIVLQPKTGRGIDDLRTQLAARRALLVGNSGVGKSSIFRALGGIGVVGDLSRFGRGRQTTSTARLFRLGDGFLIDSPGIGEFTLDPMPATELAWLFPEMREPARACRFANCRHLSEPDCAVRAAVETGTIAPSRYASYAEIAVEGAT</sequence>
<comment type="function">
    <text evidence="1">One of several proteins that assist in the late maturation steps of the functional core of the 30S ribosomal subunit. Helps release RbfA from mature subunits. May play a role in the assembly of ribosomal proteins into the subunit. Circularly permuted GTPase that catalyzes slow GTP hydrolysis, GTPase activity is stimulated by the 30S ribosomal subunit.</text>
</comment>
<dbReference type="Pfam" id="PF03193">
    <property type="entry name" value="RsgA_GTPase"/>
    <property type="match status" value="1"/>
</dbReference>
<comment type="subunit">
    <text evidence="1">Monomer. Associates with 30S ribosomal subunit, binds 16S rRNA.</text>
</comment>
<keyword evidence="4" id="KW-1185">Reference proteome</keyword>
<dbReference type="GO" id="GO:0003924">
    <property type="term" value="F:GTPase activity"/>
    <property type="evidence" value="ECO:0007669"/>
    <property type="project" value="UniProtKB-UniRule"/>
</dbReference>
<feature type="binding site" evidence="1">
    <location>
        <position position="268"/>
    </location>
    <ligand>
        <name>Zn(2+)</name>
        <dbReference type="ChEBI" id="CHEBI:29105"/>
    </ligand>
</feature>
<dbReference type="GO" id="GO:0005525">
    <property type="term" value="F:GTP binding"/>
    <property type="evidence" value="ECO:0007669"/>
    <property type="project" value="UniProtKB-UniRule"/>
</dbReference>
<keyword evidence="1" id="KW-0694">RNA-binding</keyword>
<dbReference type="InterPro" id="IPR027417">
    <property type="entry name" value="P-loop_NTPase"/>
</dbReference>
<dbReference type="Proteomes" id="UP001317532">
    <property type="component" value="Chromosome"/>
</dbReference>
<feature type="binding site" evidence="1">
    <location>
        <position position="273"/>
    </location>
    <ligand>
        <name>Zn(2+)</name>
        <dbReference type="ChEBI" id="CHEBI:29105"/>
    </ligand>
</feature>
<dbReference type="EC" id="3.6.1.-" evidence="1"/>
<dbReference type="GO" id="GO:0042274">
    <property type="term" value="P:ribosomal small subunit biogenesis"/>
    <property type="evidence" value="ECO:0007669"/>
    <property type="project" value="UniProtKB-UniRule"/>
</dbReference>
<name>A0AAN1XWV6_UNVUL</name>
<comment type="subcellular location">
    <subcellularLocation>
        <location evidence="1">Cytoplasm</location>
    </subcellularLocation>
</comment>
<dbReference type="SUPFAM" id="SSF52540">
    <property type="entry name" value="P-loop containing nucleoside triphosphate hydrolases"/>
    <property type="match status" value="1"/>
</dbReference>
<organism evidence="3 4">
    <name type="scientific">Vulcanimicrobium alpinum</name>
    <dbReference type="NCBI Taxonomy" id="3016050"/>
    <lineage>
        <taxon>Bacteria</taxon>
        <taxon>Bacillati</taxon>
        <taxon>Vulcanimicrobiota</taxon>
        <taxon>Vulcanimicrobiia</taxon>
        <taxon>Vulcanimicrobiales</taxon>
        <taxon>Vulcanimicrobiaceae</taxon>
        <taxon>Vulcanimicrobium</taxon>
    </lineage>
</organism>
<feature type="binding site" evidence="1">
    <location>
        <begin position="190"/>
        <end position="198"/>
    </location>
    <ligand>
        <name>GTP</name>
        <dbReference type="ChEBI" id="CHEBI:37565"/>
    </ligand>
</feature>
<dbReference type="PANTHER" id="PTHR32120:SF11">
    <property type="entry name" value="SMALL RIBOSOMAL SUBUNIT BIOGENESIS GTPASE RSGA 1, MITOCHONDRIAL-RELATED"/>
    <property type="match status" value="1"/>
</dbReference>
<comment type="similarity">
    <text evidence="1">Belongs to the TRAFAC class YlqF/YawG GTPase family. RsgA subfamily.</text>
</comment>
<dbReference type="GO" id="GO:0046872">
    <property type="term" value="F:metal ion binding"/>
    <property type="evidence" value="ECO:0007669"/>
    <property type="project" value="UniProtKB-KW"/>
</dbReference>
<dbReference type="NCBIfam" id="TIGR00157">
    <property type="entry name" value="ribosome small subunit-dependent GTPase A"/>
    <property type="match status" value="1"/>
</dbReference>
<keyword evidence="1" id="KW-0690">Ribosome biogenesis</keyword>
<comment type="cofactor">
    <cofactor evidence="1">
        <name>Zn(2+)</name>
        <dbReference type="ChEBI" id="CHEBI:29105"/>
    </cofactor>
    <text evidence="1">Binds 1 zinc ion per subunit.</text>
</comment>
<keyword evidence="1" id="KW-0963">Cytoplasm</keyword>
<dbReference type="Gene3D" id="1.10.40.50">
    <property type="entry name" value="Probable gtpase engc, domain 3"/>
    <property type="match status" value="1"/>
</dbReference>
<feature type="binding site" evidence="1">
    <location>
        <position position="275"/>
    </location>
    <ligand>
        <name>Zn(2+)</name>
        <dbReference type="ChEBI" id="CHEBI:29105"/>
    </ligand>
</feature>
<dbReference type="PROSITE" id="PS50936">
    <property type="entry name" value="ENGC_GTPASE"/>
    <property type="match status" value="1"/>
</dbReference>
<evidence type="ECO:0000313" key="4">
    <source>
        <dbReference type="Proteomes" id="UP001317532"/>
    </source>
</evidence>
<reference evidence="3 4" key="1">
    <citation type="journal article" date="2022" name="ISME Commun">
        <title>Vulcanimicrobium alpinus gen. nov. sp. nov., the first cultivated representative of the candidate phylum 'Eremiobacterota', is a metabolically versatile aerobic anoxygenic phototroph.</title>
        <authorList>
            <person name="Yabe S."/>
            <person name="Muto K."/>
            <person name="Abe K."/>
            <person name="Yokota A."/>
            <person name="Staudigel H."/>
            <person name="Tebo B.M."/>
        </authorList>
    </citation>
    <scope>NUCLEOTIDE SEQUENCE [LARGE SCALE GENOMIC DNA]</scope>
    <source>
        <strain evidence="3 4">WC8-2</strain>
    </source>
</reference>
<gene>
    <name evidence="1 3" type="primary">rsgA</name>
    <name evidence="3" type="ORF">WPS_17210</name>
</gene>
<keyword evidence="1" id="KW-0699">rRNA-binding</keyword>
<dbReference type="InterPro" id="IPR004881">
    <property type="entry name" value="Ribosome_biogen_GTPase_RsgA"/>
</dbReference>
<keyword evidence="1" id="KW-0342">GTP-binding</keyword>
<dbReference type="CDD" id="cd01854">
    <property type="entry name" value="YjeQ_EngC"/>
    <property type="match status" value="1"/>
</dbReference>
<feature type="binding site" evidence="1">
    <location>
        <begin position="139"/>
        <end position="142"/>
    </location>
    <ligand>
        <name>GTP</name>
        <dbReference type="ChEBI" id="CHEBI:37565"/>
    </ligand>
</feature>
<dbReference type="GO" id="GO:0019843">
    <property type="term" value="F:rRNA binding"/>
    <property type="evidence" value="ECO:0007669"/>
    <property type="project" value="UniProtKB-KW"/>
</dbReference>
<dbReference type="GO" id="GO:0005737">
    <property type="term" value="C:cytoplasm"/>
    <property type="evidence" value="ECO:0007669"/>
    <property type="project" value="UniProtKB-SubCell"/>
</dbReference>
<dbReference type="InterPro" id="IPR010914">
    <property type="entry name" value="RsgA_GTPase_dom"/>
</dbReference>
<keyword evidence="1" id="KW-0862">Zinc</keyword>
<evidence type="ECO:0000313" key="3">
    <source>
        <dbReference type="EMBL" id="BDE06445.1"/>
    </source>
</evidence>